<feature type="region of interest" description="Disordered" evidence="6">
    <location>
        <begin position="329"/>
        <end position="352"/>
    </location>
</feature>
<evidence type="ECO:0000313" key="9">
    <source>
        <dbReference type="EMBL" id="MFC7339613.1"/>
    </source>
</evidence>
<organism evidence="9 10">
    <name type="scientific">Haloferula chungangensis</name>
    <dbReference type="NCBI Taxonomy" id="1048331"/>
    <lineage>
        <taxon>Bacteria</taxon>
        <taxon>Pseudomonadati</taxon>
        <taxon>Verrucomicrobiota</taxon>
        <taxon>Verrucomicrobiia</taxon>
        <taxon>Verrucomicrobiales</taxon>
        <taxon>Verrucomicrobiaceae</taxon>
        <taxon>Haloferula</taxon>
    </lineage>
</organism>
<keyword evidence="10" id="KW-1185">Reference proteome</keyword>
<evidence type="ECO:0000256" key="5">
    <source>
        <dbReference type="PROSITE-ProRule" id="PRU01248"/>
    </source>
</evidence>
<dbReference type="PROSITE" id="PS51898">
    <property type="entry name" value="TYR_RECOMBINASE"/>
    <property type="match status" value="1"/>
</dbReference>
<dbReference type="PANTHER" id="PTHR30349">
    <property type="entry name" value="PHAGE INTEGRASE-RELATED"/>
    <property type="match status" value="1"/>
</dbReference>
<keyword evidence="4" id="KW-0233">DNA recombination</keyword>
<dbReference type="InterPro" id="IPR011010">
    <property type="entry name" value="DNA_brk_join_enz"/>
</dbReference>
<protein>
    <submittedName>
        <fullName evidence="9">Site-specific tyrosine recombinase XerC</fullName>
    </submittedName>
</protein>
<accession>A0ABW2LE73</accession>
<dbReference type="InterPro" id="IPR050090">
    <property type="entry name" value="Tyrosine_recombinase_XerCD"/>
</dbReference>
<evidence type="ECO:0000256" key="3">
    <source>
        <dbReference type="ARBA" id="ARBA00023125"/>
    </source>
</evidence>
<dbReference type="InterPro" id="IPR044068">
    <property type="entry name" value="CB"/>
</dbReference>
<comment type="similarity">
    <text evidence="1">Belongs to the 'phage' integrase family.</text>
</comment>
<dbReference type="NCBIfam" id="NF002331">
    <property type="entry name" value="PRK01287.1"/>
    <property type="match status" value="1"/>
</dbReference>
<dbReference type="CDD" id="cd00798">
    <property type="entry name" value="INT_XerDC_C"/>
    <property type="match status" value="1"/>
</dbReference>
<reference evidence="10" key="1">
    <citation type="journal article" date="2019" name="Int. J. Syst. Evol. Microbiol.">
        <title>The Global Catalogue of Microorganisms (GCM) 10K type strain sequencing project: providing services to taxonomists for standard genome sequencing and annotation.</title>
        <authorList>
            <consortium name="The Broad Institute Genomics Platform"/>
            <consortium name="The Broad Institute Genome Sequencing Center for Infectious Disease"/>
            <person name="Wu L."/>
            <person name="Ma J."/>
        </authorList>
    </citation>
    <scope>NUCLEOTIDE SEQUENCE [LARGE SCALE GENOMIC DNA]</scope>
    <source>
        <strain evidence="10">CGMCC 4.1467</strain>
    </source>
</reference>
<evidence type="ECO:0000256" key="4">
    <source>
        <dbReference type="ARBA" id="ARBA00023172"/>
    </source>
</evidence>
<feature type="domain" description="Core-binding (CB)" evidence="8">
    <location>
        <begin position="35"/>
        <end position="126"/>
    </location>
</feature>
<dbReference type="Gene3D" id="1.10.443.10">
    <property type="entry name" value="Intergrase catalytic core"/>
    <property type="match status" value="1"/>
</dbReference>
<dbReference type="InterPro" id="IPR013762">
    <property type="entry name" value="Integrase-like_cat_sf"/>
</dbReference>
<dbReference type="InterPro" id="IPR010998">
    <property type="entry name" value="Integrase_recombinase_N"/>
</dbReference>
<name>A0ABW2LE73_9BACT</name>
<dbReference type="SUPFAM" id="SSF56349">
    <property type="entry name" value="DNA breaking-rejoining enzymes"/>
    <property type="match status" value="1"/>
</dbReference>
<proteinExistence type="inferred from homology"/>
<evidence type="ECO:0000259" key="8">
    <source>
        <dbReference type="PROSITE" id="PS51900"/>
    </source>
</evidence>
<feature type="domain" description="Tyr recombinase" evidence="7">
    <location>
        <begin position="143"/>
        <end position="332"/>
    </location>
</feature>
<dbReference type="InterPro" id="IPR002104">
    <property type="entry name" value="Integrase_catalytic"/>
</dbReference>
<dbReference type="PROSITE" id="PS51900">
    <property type="entry name" value="CB"/>
    <property type="match status" value="1"/>
</dbReference>
<dbReference type="Pfam" id="PF00589">
    <property type="entry name" value="Phage_integrase"/>
    <property type="match status" value="1"/>
</dbReference>
<evidence type="ECO:0000256" key="1">
    <source>
        <dbReference type="ARBA" id="ARBA00008857"/>
    </source>
</evidence>
<sequence>MNRKKGHQRGKHLRNRDQDKRGGNRAVELPTGPPGSLAHEAAAYLESLAVRNYTADTIEGRRDALKFFLLWAHERELRQPSEITKPILESHQRHLWRWRKKNGKPLGVSTQRSRLGSLRDFFSWLTKQDILTANPASELEMPRPEKRLPKEPLGLHQVEAVIAVPDIADPLGIRDRAMLELFYSTGLRRGELAKLELHDLNRERQTLQIRQGKGHKDRVVPVGDRALVWLERYLDEVRPRLMLRTNEPALFLTSYGEAFNPDVISRMVTKYIKKADIDRPGSCHLLRHTCATHMLEGGADIRFIQQLLGHEKLETTAIYTQVSIEQLKDVHRRTHPAEKPKKPREEGSGDQS</sequence>
<evidence type="ECO:0000256" key="2">
    <source>
        <dbReference type="ARBA" id="ARBA00022908"/>
    </source>
</evidence>
<evidence type="ECO:0000256" key="6">
    <source>
        <dbReference type="SAM" id="MobiDB-lite"/>
    </source>
</evidence>
<comment type="caution">
    <text evidence="9">The sequence shown here is derived from an EMBL/GenBank/DDBJ whole genome shotgun (WGS) entry which is preliminary data.</text>
</comment>
<dbReference type="Proteomes" id="UP001596472">
    <property type="component" value="Unassembled WGS sequence"/>
</dbReference>
<gene>
    <name evidence="9" type="primary">xerC</name>
    <name evidence="9" type="ORF">ACFQY0_20655</name>
</gene>
<feature type="compositionally biased region" description="Basic and acidic residues" evidence="6">
    <location>
        <begin position="335"/>
        <end position="352"/>
    </location>
</feature>
<feature type="region of interest" description="Disordered" evidence="6">
    <location>
        <begin position="1"/>
        <end position="35"/>
    </location>
</feature>
<dbReference type="Gene3D" id="1.10.150.130">
    <property type="match status" value="1"/>
</dbReference>
<dbReference type="PANTHER" id="PTHR30349:SF41">
    <property type="entry name" value="INTEGRASE_RECOMBINASE PROTEIN MJ0367-RELATED"/>
    <property type="match status" value="1"/>
</dbReference>
<evidence type="ECO:0000313" key="10">
    <source>
        <dbReference type="Proteomes" id="UP001596472"/>
    </source>
</evidence>
<keyword evidence="3 5" id="KW-0238">DNA-binding</keyword>
<evidence type="ECO:0000259" key="7">
    <source>
        <dbReference type="PROSITE" id="PS51898"/>
    </source>
</evidence>
<dbReference type="RefSeq" id="WP_379716768.1">
    <property type="nucleotide sequence ID" value="NZ_JBHTBS010000023.1"/>
</dbReference>
<dbReference type="EMBL" id="JBHTBS010000023">
    <property type="protein sequence ID" value="MFC7339613.1"/>
    <property type="molecule type" value="Genomic_DNA"/>
</dbReference>
<feature type="compositionally biased region" description="Basic residues" evidence="6">
    <location>
        <begin position="1"/>
        <end position="14"/>
    </location>
</feature>
<keyword evidence="2" id="KW-0229">DNA integration</keyword>